<organism evidence="6">
    <name type="scientific">marine sediment metagenome</name>
    <dbReference type="NCBI Taxonomy" id="412755"/>
    <lineage>
        <taxon>unclassified sequences</taxon>
        <taxon>metagenomes</taxon>
        <taxon>ecological metagenomes</taxon>
    </lineage>
</organism>
<feature type="domain" description="KAP NTPase" evidence="2">
    <location>
        <begin position="47"/>
        <end position="283"/>
    </location>
</feature>
<feature type="region of interest" description="Disordered" evidence="1">
    <location>
        <begin position="1129"/>
        <end position="1158"/>
    </location>
</feature>
<sequence>MKIEEIFVKPLNRQINGVVKADQNDDATVYQELDEYVVTRELETHFRSFFSSYATPLNDPSITNRVGVWISGFFGSGKSHFLKTLSYLIANKAALDESGNSKNAADFFDETKLRDAMIRADISKAVSEPADVILFNIDSKASTNDGGNAILSVFLRVFNEHQGFSSDHPHVAHMERHLTEKGVYGKFKETFHAATGNTWEDERDAFEFYQDDVEKALGAALDLSPEAAHKWYESAEQNFSVSVEKFCEWVKEYLESKPANHRILFLVDEVGQYIGSDSRLMLTLQTLTENLGTICKGRAWIIVTSQADMDSVLGELSASKANDFSKIAGRFKTRLSLSSSNTDEVIQKRLLRKTPDAESELLKLYESKGDILRNQISFDRSGPTLKSYDNAESFIANYPFVPYQFQLVQKIFEEIRKVGATGAHLAYGERSMLDAFQMAAQRISNQSPGALVPMHSFYHAVEGFLDTAVKRTIDQAANNPVLDEFDVQLLRTLFMIRYVDLIKGTPDNLVTLCIEQIDTDKLVLRRQVEDALIRLEKESLITRNGDEFVFLTNEERDISRKIKATDIAGNEENKELSSMIYRDLLRDKNRFRYSVNNTDYSIGRYLDSHTIDGRYENDLRVEVISPLDPEYAMYSESGCINRSTEGPGTVLIKLPDDKTFFTELRTWLRTNKFVRLNDDNSQPELSRILADRGRENQERKKRLRLSLEDLLLRAEVYALGQHLKLNTTSPANKFDEACQYLLENTYHKLAYLRVLQKDPMRELHAVLHTDDIAQLGIKLDGEEGNPQAVKEVDQYISLKVSGNESLMVNDIVDRFTKRPFGWPEPEILLILARLAVAGRITFHTAGPSLQLSDVFEQLQNSRQRAKVSVMRKRLTDENVLKSARDLSKDLFSTLGSDNEKELFEFYQSHFGEWIKNLKSYQSKSEIGRFPGKDTLKSSVLSLERLLAHDDSFEFFKHLTDNKNDYLELEEDYRDLHHFYTKQLATWQQLLAALHQFQPNAQLLMKDTKAANALMELQHIADNDAPYGQIQEIAGLVEILESANNALLYDKRSHAISRVEGKITQLQQEIDSSGISTPDLSNRLLMPLQQTKKQIAEENSVAQIYMLQTQVAEEKMDEALDQLHTAMQAENERQKKAAAAGKSDHTDERKHEPVAEPKPIADVSASALLGKVQPGLYLENQQDVDKYLSALRSELELLIKQNRRIRIRG</sequence>
<dbReference type="EMBL" id="LAZR01000002">
    <property type="protein sequence ID" value="KKO11622.1"/>
    <property type="molecule type" value="Genomic_DNA"/>
</dbReference>
<comment type="caution">
    <text evidence="6">The sequence shown here is derived from an EMBL/GenBank/DDBJ whole genome shotgun (WGS) entry which is preliminary data.</text>
</comment>
<dbReference type="Pfam" id="PF25796">
    <property type="entry name" value="BREX_BrxC_4th"/>
    <property type="match status" value="1"/>
</dbReference>
<dbReference type="InterPro" id="IPR027417">
    <property type="entry name" value="P-loop_NTPase"/>
</dbReference>
<evidence type="ECO:0000259" key="5">
    <source>
        <dbReference type="Pfam" id="PF25796"/>
    </source>
</evidence>
<feature type="domain" description="Probable ATP-binding protein BrxC winged helix-turn-helix" evidence="3">
    <location>
        <begin position="749"/>
        <end position="872"/>
    </location>
</feature>
<evidence type="ECO:0000259" key="4">
    <source>
        <dbReference type="Pfam" id="PF25792"/>
    </source>
</evidence>
<dbReference type="InterPro" id="IPR011646">
    <property type="entry name" value="KAP_P-loop"/>
</dbReference>
<proteinExistence type="predicted"/>
<feature type="domain" description="Probable ATP-binding protein BrxC 4th six-stranded beta-sheet" evidence="5">
    <location>
        <begin position="565"/>
        <end position="741"/>
    </location>
</feature>
<dbReference type="NCBIfam" id="NF033441">
    <property type="entry name" value="BREX_BrxC"/>
    <property type="match status" value="1"/>
</dbReference>
<dbReference type="AlphaFoldDB" id="A0A0F9YH56"/>
<dbReference type="SUPFAM" id="SSF52540">
    <property type="entry name" value="P-loop containing nucleoside triphosphate hydrolases"/>
    <property type="match status" value="1"/>
</dbReference>
<dbReference type="Pfam" id="PF25791">
    <property type="entry name" value="WHD_BREX_BrxC"/>
    <property type="match status" value="1"/>
</dbReference>
<gene>
    <name evidence="6" type="ORF">LCGC14_0011160</name>
</gene>
<reference evidence="6" key="1">
    <citation type="journal article" date="2015" name="Nature">
        <title>Complex archaea that bridge the gap between prokaryotes and eukaryotes.</title>
        <authorList>
            <person name="Spang A."/>
            <person name="Saw J.H."/>
            <person name="Jorgensen S.L."/>
            <person name="Zaremba-Niedzwiedzka K."/>
            <person name="Martijn J."/>
            <person name="Lind A.E."/>
            <person name="van Eijk R."/>
            <person name="Schleper C."/>
            <person name="Guy L."/>
            <person name="Ettema T.J."/>
        </authorList>
    </citation>
    <scope>NUCLEOTIDE SEQUENCE</scope>
</reference>
<accession>A0A0F9YH56</accession>
<name>A0A0F9YH56_9ZZZZ</name>
<protein>
    <submittedName>
        <fullName evidence="6">Uncharacterized protein</fullName>
    </submittedName>
</protein>
<dbReference type="Pfam" id="PF07693">
    <property type="entry name" value="KAP_NTPase"/>
    <property type="match status" value="1"/>
</dbReference>
<dbReference type="Pfam" id="PF25792">
    <property type="entry name" value="BREX_BrxC_helical"/>
    <property type="match status" value="1"/>
</dbReference>
<dbReference type="InterPro" id="IPR047679">
    <property type="entry name" value="BREX_BrxC"/>
</dbReference>
<evidence type="ECO:0000256" key="1">
    <source>
        <dbReference type="SAM" id="MobiDB-lite"/>
    </source>
</evidence>
<dbReference type="InterPro" id="IPR058038">
    <property type="entry name" value="BREX_BrxC_wHTH"/>
</dbReference>
<dbReference type="InterPro" id="IPR058037">
    <property type="entry name" value="BREX_BrxC_helical"/>
</dbReference>
<feature type="domain" description="Probable ATP-binding protein BrxC alpha-helical" evidence="4">
    <location>
        <begin position="880"/>
        <end position="999"/>
    </location>
</feature>
<evidence type="ECO:0000313" key="6">
    <source>
        <dbReference type="EMBL" id="KKO11622.1"/>
    </source>
</evidence>
<feature type="compositionally biased region" description="Basic and acidic residues" evidence="1">
    <location>
        <begin position="1141"/>
        <end position="1154"/>
    </location>
</feature>
<dbReference type="InterPro" id="IPR058036">
    <property type="entry name" value="BREX_BrxC_4th"/>
</dbReference>
<evidence type="ECO:0000259" key="3">
    <source>
        <dbReference type="Pfam" id="PF25791"/>
    </source>
</evidence>
<evidence type="ECO:0000259" key="2">
    <source>
        <dbReference type="Pfam" id="PF07693"/>
    </source>
</evidence>